<accession>A0A1X2LZH0</accession>
<dbReference type="GO" id="GO:0006508">
    <property type="term" value="P:proteolysis"/>
    <property type="evidence" value="ECO:0007669"/>
    <property type="project" value="InterPro"/>
</dbReference>
<keyword evidence="6" id="KW-1185">Reference proteome</keyword>
<dbReference type="Gene3D" id="3.40.630.10">
    <property type="entry name" value="Zn peptidases"/>
    <property type="match status" value="1"/>
</dbReference>
<evidence type="ECO:0000313" key="5">
    <source>
        <dbReference type="EMBL" id="OSC42686.1"/>
    </source>
</evidence>
<dbReference type="Gene3D" id="3.50.30.30">
    <property type="match status" value="1"/>
</dbReference>
<dbReference type="PANTHER" id="PTHR12147">
    <property type="entry name" value="METALLOPEPTIDASE M28 FAMILY MEMBER"/>
    <property type="match status" value="1"/>
</dbReference>
<dbReference type="SUPFAM" id="SSF53187">
    <property type="entry name" value="Zn-dependent exopeptidases"/>
    <property type="match status" value="1"/>
</dbReference>
<dbReference type="EMBL" id="NCXP01000002">
    <property type="protein sequence ID" value="OSC42686.1"/>
    <property type="molecule type" value="Genomic_DNA"/>
</dbReference>
<dbReference type="PANTHER" id="PTHR12147:SF26">
    <property type="entry name" value="PEPTIDASE M28 DOMAIN-CONTAINING PROTEIN"/>
    <property type="match status" value="1"/>
</dbReference>
<proteinExistence type="predicted"/>
<feature type="domain" description="Peptidase M28" evidence="4">
    <location>
        <begin position="245"/>
        <end position="464"/>
    </location>
</feature>
<evidence type="ECO:0000313" key="6">
    <source>
        <dbReference type="Proteomes" id="UP000193247"/>
    </source>
</evidence>
<evidence type="ECO:0000259" key="4">
    <source>
        <dbReference type="Pfam" id="PF04389"/>
    </source>
</evidence>
<dbReference type="AlphaFoldDB" id="A0A1X2LZH0"/>
<dbReference type="Pfam" id="PF04389">
    <property type="entry name" value="Peptidase_M28"/>
    <property type="match status" value="1"/>
</dbReference>
<feature type="signal peptide" evidence="2">
    <location>
        <begin position="1"/>
        <end position="22"/>
    </location>
</feature>
<dbReference type="InterPro" id="IPR003137">
    <property type="entry name" value="PA_domain"/>
</dbReference>
<dbReference type="RefSeq" id="WP_085323694.1">
    <property type="nucleotide sequence ID" value="NZ_NCXP01000002.1"/>
</dbReference>
<dbReference type="Proteomes" id="UP000193247">
    <property type="component" value="Unassembled WGS sequence"/>
</dbReference>
<name>A0A1X2LZH0_9MYCO</name>
<gene>
    <name evidence="5" type="ORF">B8W66_03885</name>
</gene>
<feature type="region of interest" description="Disordered" evidence="1">
    <location>
        <begin position="348"/>
        <end position="370"/>
    </location>
</feature>
<organism evidence="5 6">
    <name type="scientific">Mycobacterium decipiens</name>
    <dbReference type="NCBI Taxonomy" id="1430326"/>
    <lineage>
        <taxon>Bacteria</taxon>
        <taxon>Bacillati</taxon>
        <taxon>Actinomycetota</taxon>
        <taxon>Actinomycetes</taxon>
        <taxon>Mycobacteriales</taxon>
        <taxon>Mycobacteriaceae</taxon>
        <taxon>Mycobacterium</taxon>
    </lineage>
</organism>
<dbReference type="InterPro" id="IPR007484">
    <property type="entry name" value="Peptidase_M28"/>
</dbReference>
<dbReference type="InterPro" id="IPR046450">
    <property type="entry name" value="PA_dom_sf"/>
</dbReference>
<protein>
    <submittedName>
        <fullName evidence="5">Peptidase M28</fullName>
    </submittedName>
</protein>
<keyword evidence="2" id="KW-0732">Signal</keyword>
<dbReference type="STRING" id="1430326.B8W66_03885"/>
<dbReference type="PROSITE" id="PS51257">
    <property type="entry name" value="PROKAR_LIPOPROTEIN"/>
    <property type="match status" value="1"/>
</dbReference>
<feature type="domain" description="PA" evidence="3">
    <location>
        <begin position="133"/>
        <end position="220"/>
    </location>
</feature>
<dbReference type="OrthoDB" id="345880at2"/>
<comment type="caution">
    <text evidence="5">The sequence shown here is derived from an EMBL/GenBank/DDBJ whole genome shotgun (WGS) entry which is preliminary data.</text>
</comment>
<dbReference type="SUPFAM" id="SSF52025">
    <property type="entry name" value="PA domain"/>
    <property type="match status" value="1"/>
</dbReference>
<evidence type="ECO:0000256" key="1">
    <source>
        <dbReference type="SAM" id="MobiDB-lite"/>
    </source>
</evidence>
<evidence type="ECO:0000256" key="2">
    <source>
        <dbReference type="SAM" id="SignalP"/>
    </source>
</evidence>
<dbReference type="InterPro" id="IPR045175">
    <property type="entry name" value="M28_fam"/>
</dbReference>
<feature type="chain" id="PRO_5013118060" evidence="2">
    <location>
        <begin position="23"/>
        <end position="491"/>
    </location>
</feature>
<dbReference type="GO" id="GO:0008235">
    <property type="term" value="F:metalloexopeptidase activity"/>
    <property type="evidence" value="ECO:0007669"/>
    <property type="project" value="InterPro"/>
</dbReference>
<sequence length="491" mass="50490">MRAVVRCLGATLLLTGLLGACSSPKLESQIAAPDLGRSLARNVTADGMFTHLHALQAIADANKGTRAEGTPGYDASVEYVAKALRDTGFDVSTPTFERLHTAAAGKPALTVAGRSYPVDQASLLVRTPPGGLTGELVRPLQPGGCTAGDYPSVVPKGAIAVVDDTRCSVADKQNSAVAKGAAALIVITDPDGRGAPANLFNPGYYNQLRVPVAIVGAYGAAALAQATTPVRLVLDTETVAIKSRNILAQTKTGAPNEVVMVGAHLDSPRDSPGINDGGSGVAAVLETALQLGPVPPVTNAVRFAFWGAEEEGLNGSTDYVLGLGIDQLNDIALYLNFDMLGSANAGFFTDDGDQSGPPGPGVASSDVPEGSGGIERTLAGYLNLAGKRPADMPLNTRSGYHPFLVAGVPIGGMTTGASQTKTTVQARLWGGQPGVWFDPNYQSPRDTVEVIDREALAIMGSGVAFAVGTYAESIGGVNGVTPHDKRHRTRG</sequence>
<evidence type="ECO:0000259" key="3">
    <source>
        <dbReference type="Pfam" id="PF02225"/>
    </source>
</evidence>
<reference evidence="5 6" key="1">
    <citation type="submission" date="2017-04" db="EMBL/GenBank/DDBJ databases">
        <title>The new phylogeny of genus Mycobacterium.</title>
        <authorList>
            <person name="Tortoli E."/>
            <person name="Trovato A."/>
            <person name="Cirillo D.M."/>
        </authorList>
    </citation>
    <scope>NUCLEOTIDE SEQUENCE [LARGE SCALE GENOMIC DNA]</scope>
    <source>
        <strain evidence="5 6">TBL 1200985</strain>
    </source>
</reference>
<dbReference type="Pfam" id="PF02225">
    <property type="entry name" value="PA"/>
    <property type="match status" value="1"/>
</dbReference>